<sequence length="69" mass="7515">MQSALDQLTPNELRLIDMLSDPNCIWAPQPGPQLEAYFSPADILFYGGAAGGGKRTWRWACPSPHTSAP</sequence>
<proteinExistence type="predicted"/>
<accession>A0ABW1ZEV3</accession>
<evidence type="ECO:0000313" key="1">
    <source>
        <dbReference type="EMBL" id="MFC6659351.1"/>
    </source>
</evidence>
<protein>
    <submittedName>
        <fullName evidence="1">Uncharacterized protein</fullName>
    </submittedName>
</protein>
<gene>
    <name evidence="1" type="ORF">ACFP90_02435</name>
</gene>
<dbReference type="EMBL" id="JBHSWB010000001">
    <property type="protein sequence ID" value="MFC6659351.1"/>
    <property type="molecule type" value="Genomic_DNA"/>
</dbReference>
<dbReference type="RefSeq" id="WP_380053914.1">
    <property type="nucleotide sequence ID" value="NZ_JBHSWB010000001.1"/>
</dbReference>
<evidence type="ECO:0000313" key="2">
    <source>
        <dbReference type="Proteomes" id="UP001596317"/>
    </source>
</evidence>
<comment type="caution">
    <text evidence="1">The sequence shown here is derived from an EMBL/GenBank/DDBJ whole genome shotgun (WGS) entry which is preliminary data.</text>
</comment>
<dbReference type="Proteomes" id="UP001596317">
    <property type="component" value="Unassembled WGS sequence"/>
</dbReference>
<name>A0ABW1ZEV3_9DEIO</name>
<keyword evidence="2" id="KW-1185">Reference proteome</keyword>
<organism evidence="1 2">
    <name type="scientific">Deinococcus multiflagellatus</name>
    <dbReference type="NCBI Taxonomy" id="1656887"/>
    <lineage>
        <taxon>Bacteria</taxon>
        <taxon>Thermotogati</taxon>
        <taxon>Deinococcota</taxon>
        <taxon>Deinococci</taxon>
        <taxon>Deinococcales</taxon>
        <taxon>Deinococcaceae</taxon>
        <taxon>Deinococcus</taxon>
    </lineage>
</organism>
<reference evidence="2" key="1">
    <citation type="journal article" date="2019" name="Int. J. Syst. Evol. Microbiol.">
        <title>The Global Catalogue of Microorganisms (GCM) 10K type strain sequencing project: providing services to taxonomists for standard genome sequencing and annotation.</title>
        <authorList>
            <consortium name="The Broad Institute Genomics Platform"/>
            <consortium name="The Broad Institute Genome Sequencing Center for Infectious Disease"/>
            <person name="Wu L."/>
            <person name="Ma J."/>
        </authorList>
    </citation>
    <scope>NUCLEOTIDE SEQUENCE [LARGE SCALE GENOMIC DNA]</scope>
    <source>
        <strain evidence="2">CCUG 63830</strain>
    </source>
</reference>